<dbReference type="AlphaFoldDB" id="A0AAD9ING3"/>
<dbReference type="EMBL" id="JAODUO010008034">
    <property type="protein sequence ID" value="KAK2138316.1"/>
    <property type="molecule type" value="Genomic_DNA"/>
</dbReference>
<comment type="caution">
    <text evidence="1">The sequence shown here is derived from an EMBL/GenBank/DDBJ whole genome shotgun (WGS) entry which is preliminary data.</text>
</comment>
<evidence type="ECO:0000313" key="2">
    <source>
        <dbReference type="Proteomes" id="UP001209878"/>
    </source>
</evidence>
<keyword evidence="2" id="KW-1185">Reference proteome</keyword>
<proteinExistence type="predicted"/>
<dbReference type="Proteomes" id="UP001209878">
    <property type="component" value="Unassembled WGS sequence"/>
</dbReference>
<name>A0AAD9ING3_RIDPI</name>
<organism evidence="1 2">
    <name type="scientific">Ridgeia piscesae</name>
    <name type="common">Tubeworm</name>
    <dbReference type="NCBI Taxonomy" id="27915"/>
    <lineage>
        <taxon>Eukaryota</taxon>
        <taxon>Metazoa</taxon>
        <taxon>Spiralia</taxon>
        <taxon>Lophotrochozoa</taxon>
        <taxon>Annelida</taxon>
        <taxon>Polychaeta</taxon>
        <taxon>Sedentaria</taxon>
        <taxon>Canalipalpata</taxon>
        <taxon>Sabellida</taxon>
        <taxon>Siboglinidae</taxon>
        <taxon>Ridgeia</taxon>
    </lineage>
</organism>
<protein>
    <submittedName>
        <fullName evidence="1">Uncharacterized protein</fullName>
    </submittedName>
</protein>
<accession>A0AAD9ING3</accession>
<reference evidence="1" key="1">
    <citation type="journal article" date="2023" name="Mol. Biol. Evol.">
        <title>Third-Generation Sequencing Reveals the Adaptive Role of the Epigenome in Three Deep-Sea Polychaetes.</title>
        <authorList>
            <person name="Perez M."/>
            <person name="Aroh O."/>
            <person name="Sun Y."/>
            <person name="Lan Y."/>
            <person name="Juniper S.K."/>
            <person name="Young C.R."/>
            <person name="Angers B."/>
            <person name="Qian P.Y."/>
        </authorList>
    </citation>
    <scope>NUCLEOTIDE SEQUENCE</scope>
    <source>
        <strain evidence="1">R07B-5</strain>
    </source>
</reference>
<gene>
    <name evidence="1" type="ORF">NP493_8046g00001</name>
</gene>
<sequence length="270" mass="31052">MTRSVVAHQASVVVAKVAHCQVFSLFLRLDAAQDSCNKHDDDPMGLEAVDPGDTTYHFGDDTLEEIHRYHIDIDSLESVTPCDIVHDIEETVPDTATPEEEETATAEWRGVIHHTVNRHEWQIGGGMHTGELEAFHHHILMYAAKLFTFSYPVYVARTQLAAIDFQKHKDRPYHLNAAGEMMYKRMYSKKSGNWYAVPIKTPKTYNYIIEMQMDAVHRRMADREFVTRRRKVMAEDPRRISQTMAPTAPPPTVELVRRHRSRMTRGGQSH</sequence>
<dbReference type="PANTHER" id="PTHR31751:SF7">
    <property type="entry name" value="THAP-TYPE DOMAIN-CONTAINING PROTEIN"/>
    <property type="match status" value="1"/>
</dbReference>
<dbReference type="PANTHER" id="PTHR31751">
    <property type="entry name" value="SI:CH211-108C17.2-RELATED-RELATED"/>
    <property type="match status" value="1"/>
</dbReference>
<evidence type="ECO:0000313" key="1">
    <source>
        <dbReference type="EMBL" id="KAK2138316.1"/>
    </source>
</evidence>